<dbReference type="Pfam" id="PF13361">
    <property type="entry name" value="UvrD_C"/>
    <property type="match status" value="1"/>
</dbReference>
<dbReference type="AlphaFoldDB" id="A0A2I1DJW4"/>
<evidence type="ECO:0000256" key="3">
    <source>
        <dbReference type="ARBA" id="ARBA00022741"/>
    </source>
</evidence>
<evidence type="ECO:0000313" key="15">
    <source>
        <dbReference type="EMBL" id="PKY10173.1"/>
    </source>
</evidence>
<keyword evidence="6 11" id="KW-0067">ATP-binding</keyword>
<dbReference type="InterPro" id="IPR027417">
    <property type="entry name" value="P-loop_NTPase"/>
</dbReference>
<dbReference type="Proteomes" id="UP000234329">
    <property type="component" value="Unassembled WGS sequence"/>
</dbReference>
<keyword evidence="3 11" id="KW-0547">Nucleotide-binding</keyword>
<evidence type="ECO:0000256" key="10">
    <source>
        <dbReference type="ARBA" id="ARBA00048988"/>
    </source>
</evidence>
<evidence type="ECO:0000256" key="2">
    <source>
        <dbReference type="ARBA" id="ARBA00022705"/>
    </source>
</evidence>
<feature type="binding site" evidence="11">
    <location>
        <position position="286"/>
    </location>
    <ligand>
        <name>ATP</name>
        <dbReference type="ChEBI" id="CHEBI:30616"/>
    </ligand>
</feature>
<feature type="domain" description="UvrD-like helicase ATP-binding" evidence="13">
    <location>
        <begin position="12"/>
        <end position="288"/>
    </location>
</feature>
<keyword evidence="16" id="KW-1185">Reference proteome</keyword>
<dbReference type="Gene3D" id="1.10.486.10">
    <property type="entry name" value="PCRA, domain 4"/>
    <property type="match status" value="1"/>
</dbReference>
<dbReference type="PROSITE" id="PS51198">
    <property type="entry name" value="UVRD_HELICASE_ATP_BIND"/>
    <property type="match status" value="1"/>
</dbReference>
<feature type="domain" description="UvrD-like helicase C-terminal" evidence="14">
    <location>
        <begin position="289"/>
        <end position="565"/>
    </location>
</feature>
<comment type="catalytic activity">
    <reaction evidence="9 11">
        <text>Couples ATP hydrolysis with the unwinding of duplex DNA by translocating in the 3'-5' direction.</text>
        <dbReference type="EC" id="5.6.2.4"/>
    </reaction>
</comment>
<dbReference type="GO" id="GO:0005829">
    <property type="term" value="C:cytosol"/>
    <property type="evidence" value="ECO:0007669"/>
    <property type="project" value="TreeGrafter"/>
</dbReference>
<proteinExistence type="inferred from homology"/>
<evidence type="ECO:0000256" key="7">
    <source>
        <dbReference type="ARBA" id="ARBA00023125"/>
    </source>
</evidence>
<dbReference type="PANTHER" id="PTHR11070:SF64">
    <property type="entry name" value="ATP-DEPENDENT DNA HELICASE REP"/>
    <property type="match status" value="1"/>
</dbReference>
<dbReference type="PANTHER" id="PTHR11070">
    <property type="entry name" value="UVRD / RECB / PCRA DNA HELICASE FAMILY MEMBER"/>
    <property type="match status" value="1"/>
</dbReference>
<evidence type="ECO:0000259" key="14">
    <source>
        <dbReference type="PROSITE" id="PS51217"/>
    </source>
</evidence>
<dbReference type="SUPFAM" id="SSF52540">
    <property type="entry name" value="P-loop containing nucleoside triphosphate hydrolases"/>
    <property type="match status" value="1"/>
</dbReference>
<comment type="catalytic activity">
    <reaction evidence="10 11">
        <text>ATP + H2O = ADP + phosphate + H(+)</text>
        <dbReference type="Rhea" id="RHEA:13065"/>
        <dbReference type="ChEBI" id="CHEBI:15377"/>
        <dbReference type="ChEBI" id="CHEBI:15378"/>
        <dbReference type="ChEBI" id="CHEBI:30616"/>
        <dbReference type="ChEBI" id="CHEBI:43474"/>
        <dbReference type="ChEBI" id="CHEBI:456216"/>
        <dbReference type="EC" id="5.6.2.4"/>
    </reaction>
</comment>
<keyword evidence="4 11" id="KW-0378">Hydrolase</keyword>
<dbReference type="EC" id="5.6.2.4" evidence="11"/>
<dbReference type="Pfam" id="PF00580">
    <property type="entry name" value="UvrD-helicase"/>
    <property type="match status" value="1"/>
</dbReference>
<dbReference type="Gene3D" id="1.10.10.160">
    <property type="match status" value="1"/>
</dbReference>
<dbReference type="GO" id="GO:0005524">
    <property type="term" value="F:ATP binding"/>
    <property type="evidence" value="ECO:0007669"/>
    <property type="project" value="UniProtKB-UniRule"/>
</dbReference>
<evidence type="ECO:0000259" key="13">
    <source>
        <dbReference type="PROSITE" id="PS51198"/>
    </source>
</evidence>
<evidence type="ECO:0000256" key="5">
    <source>
        <dbReference type="ARBA" id="ARBA00022806"/>
    </source>
</evidence>
<dbReference type="EMBL" id="MXAV01000040">
    <property type="protein sequence ID" value="PKY10173.1"/>
    <property type="molecule type" value="Genomic_DNA"/>
</dbReference>
<evidence type="ECO:0000256" key="4">
    <source>
        <dbReference type="ARBA" id="ARBA00022801"/>
    </source>
</evidence>
<dbReference type="GO" id="GO:0016887">
    <property type="term" value="F:ATP hydrolysis activity"/>
    <property type="evidence" value="ECO:0007669"/>
    <property type="project" value="RHEA"/>
</dbReference>
<dbReference type="PROSITE" id="PS51217">
    <property type="entry name" value="UVRD_HELICASE_CTER"/>
    <property type="match status" value="1"/>
</dbReference>
<dbReference type="CDD" id="cd17932">
    <property type="entry name" value="DEXQc_UvrD"/>
    <property type="match status" value="1"/>
</dbReference>
<dbReference type="GO" id="GO:0003697">
    <property type="term" value="F:single-stranded DNA binding"/>
    <property type="evidence" value="ECO:0007669"/>
    <property type="project" value="UniProtKB-UniRule"/>
</dbReference>
<organism evidence="15 16">
    <name type="scientific">Acidithiobacillus marinus</name>
    <dbReference type="NCBI Taxonomy" id="187490"/>
    <lineage>
        <taxon>Bacteria</taxon>
        <taxon>Pseudomonadati</taxon>
        <taxon>Pseudomonadota</taxon>
        <taxon>Acidithiobacillia</taxon>
        <taxon>Acidithiobacillales</taxon>
        <taxon>Acidithiobacillaceae</taxon>
        <taxon>Acidithiobacillus</taxon>
    </lineage>
</organism>
<keyword evidence="7 11" id="KW-0238">DNA-binding</keyword>
<keyword evidence="2 11" id="KW-0235">DNA replication</keyword>
<dbReference type="InParanoid" id="A0A2I1DJW4"/>
<evidence type="ECO:0000256" key="12">
    <source>
        <dbReference type="PROSITE-ProRule" id="PRU00560"/>
    </source>
</evidence>
<evidence type="ECO:0000313" key="16">
    <source>
        <dbReference type="Proteomes" id="UP000234329"/>
    </source>
</evidence>
<dbReference type="GO" id="GO:0043138">
    <property type="term" value="F:3'-5' DNA helicase activity"/>
    <property type="evidence" value="ECO:0007669"/>
    <property type="project" value="UniProtKB-UniRule"/>
</dbReference>
<evidence type="ECO:0000256" key="1">
    <source>
        <dbReference type="ARBA" id="ARBA00009922"/>
    </source>
</evidence>
<dbReference type="HAMAP" id="MF_01920">
    <property type="entry name" value="Helicase_Rep"/>
    <property type="match status" value="1"/>
</dbReference>
<dbReference type="OrthoDB" id="5287170at2"/>
<feature type="binding site" evidence="12">
    <location>
        <begin position="33"/>
        <end position="40"/>
    </location>
    <ligand>
        <name>ATP</name>
        <dbReference type="ChEBI" id="CHEBI:30616"/>
    </ligand>
</feature>
<dbReference type="InterPro" id="IPR014016">
    <property type="entry name" value="UvrD-like_ATP-bd"/>
</dbReference>
<dbReference type="GO" id="GO:0006260">
    <property type="term" value="P:DNA replication"/>
    <property type="evidence" value="ECO:0007669"/>
    <property type="project" value="UniProtKB-UniRule"/>
</dbReference>
<accession>A0A2I1DJW4</accession>
<dbReference type="GO" id="GO:0000725">
    <property type="term" value="P:recombinational repair"/>
    <property type="evidence" value="ECO:0007669"/>
    <property type="project" value="TreeGrafter"/>
</dbReference>
<evidence type="ECO:0000256" key="8">
    <source>
        <dbReference type="ARBA" id="ARBA00023235"/>
    </source>
</evidence>
<evidence type="ECO:0000256" key="9">
    <source>
        <dbReference type="ARBA" id="ARBA00034617"/>
    </source>
</evidence>
<comment type="subunit">
    <text evidence="11">Homodimer.</text>
</comment>
<keyword evidence="5 11" id="KW-0347">Helicase</keyword>
<dbReference type="InterPro" id="IPR013986">
    <property type="entry name" value="DExx_box_DNA_helicase_dom_sf"/>
</dbReference>
<comment type="similarity">
    <text evidence="1 11">Belongs to the helicase family. UvrD subfamily.</text>
</comment>
<sequence>MHLHGSCDPVADELNAPQQEAVRHVHGPLLVLAGAGSGKTRVITRKIVHLIREQQVAPKHICAVTFTNKAAREMKSRVSQSLQGQNSRGLMVSTFHRLGLDILRKDITRLGYRDNFSVIDPGDSLSMVRNLLRDANGPSDLAEAIQARISRFKNDGFLPQEAQADDRLGQEAAAIYKPYQRALSACNAVDLDDLILLPTRLLQENEEARLAWQDRIRYLLVDEYQDSNGAQYRLIRNLLGVRHNLTAVGDDDQSIYSWRGAAADNLHRLAQDFPTLKVIKLEQNYRSTGRILQSANAVIAQNPHLFEKRLWSTLGDGHAIRVLNCADESDEAEQVVNAILRDRFQRQGEYRDYAILYRSNHQSRPFEAALRNARIPYQISGGLSFFERSEIKDFLAYLRLLSNPDDDPAFLRAVNTPRRGIGSSTLEKLGEFAKNQNLSLFAAVWEEGLDIPDKGRNALRSFAGWVNLKADELQKAELLPALQSLPDDIGYLQYLHNEGDEKDASRRWENIQELLTWIKRLQEQEDGPQTLVEILNRLMLFNVLEREEDDDRDVLRLSTLHAAKGLEFPQVFLVGAEEELLPHRNSETPEQIAEERRLFYVGMTRARFRLTLSRCRKRRRYGQDVNPKASRFLQEIPKEHLDWQGEQSAEPEMDPATAFARLRDILGKQ</sequence>
<dbReference type="InterPro" id="IPR014017">
    <property type="entry name" value="DNA_helicase_UvrD-like_C"/>
</dbReference>
<evidence type="ECO:0000256" key="6">
    <source>
        <dbReference type="ARBA" id="ARBA00022840"/>
    </source>
</evidence>
<dbReference type="CDD" id="cd18807">
    <property type="entry name" value="SF1_C_UvrD"/>
    <property type="match status" value="1"/>
</dbReference>
<comment type="function">
    <text evidence="11">Rep helicase is a single-stranded DNA-dependent ATPase involved in DNA replication; it can initiate unwinding at a nick in the DNA. It binds to the single-stranded DNA and acts in a progressive fashion along the DNA in the 3' to 5' direction.</text>
</comment>
<dbReference type="Gene3D" id="3.40.50.300">
    <property type="entry name" value="P-loop containing nucleotide triphosphate hydrolases"/>
    <property type="match status" value="2"/>
</dbReference>
<protein>
    <recommendedName>
        <fullName evidence="11">ATP-dependent DNA helicase Rep</fullName>
        <ecNumber evidence="11">5.6.2.4</ecNumber>
    </recommendedName>
    <alternativeName>
        <fullName evidence="11">DNA 3'-5' helicase Rep</fullName>
    </alternativeName>
</protein>
<gene>
    <name evidence="11" type="primary">rep</name>
    <name evidence="15" type="ORF">B1757_10635</name>
</gene>
<evidence type="ECO:0000256" key="11">
    <source>
        <dbReference type="HAMAP-Rule" id="MF_01920"/>
    </source>
</evidence>
<reference evidence="15 16" key="1">
    <citation type="submission" date="2017-03" db="EMBL/GenBank/DDBJ databases">
        <title>Draft genime sequence of the acidophilic sulfur-oxidizing bacterium Acidithiobacillus sp. SH, isolated from seawater.</title>
        <authorList>
            <person name="Sharmin S."/>
            <person name="Tokuhisa M."/>
            <person name="Kanao T."/>
            <person name="Kamimura K."/>
        </authorList>
    </citation>
    <scope>NUCLEOTIDE SEQUENCE [LARGE SCALE GENOMIC DNA]</scope>
    <source>
        <strain evidence="15 16">SH</strain>
    </source>
</reference>
<dbReference type="InterPro" id="IPR005752">
    <property type="entry name" value="Helicase_Rep"/>
</dbReference>
<keyword evidence="8 11" id="KW-0413">Isomerase</keyword>
<dbReference type="InterPro" id="IPR000212">
    <property type="entry name" value="DNA_helicase_UvrD/REP"/>
</dbReference>
<name>A0A2I1DJW4_9PROT</name>
<dbReference type="FunCoup" id="A0A2I1DJW4">
    <property type="interactions" value="171"/>
</dbReference>
<comment type="caution">
    <text evidence="15">The sequence shown here is derived from an EMBL/GenBank/DDBJ whole genome shotgun (WGS) entry which is preliminary data.</text>
</comment>